<dbReference type="Pfam" id="PF00485">
    <property type="entry name" value="PRK"/>
    <property type="match status" value="1"/>
</dbReference>
<dbReference type="RefSeq" id="WP_131848966.1">
    <property type="nucleotide sequence ID" value="NZ_SLXV01000021.1"/>
</dbReference>
<dbReference type="OrthoDB" id="2388275at2"/>
<evidence type="ECO:0000259" key="1">
    <source>
        <dbReference type="Pfam" id="PF00485"/>
    </source>
</evidence>
<dbReference type="SUPFAM" id="SSF52540">
    <property type="entry name" value="P-loop containing nucleoside triphosphate hydrolases"/>
    <property type="match status" value="1"/>
</dbReference>
<evidence type="ECO:0000313" key="2">
    <source>
        <dbReference type="EMBL" id="TCP67100.1"/>
    </source>
</evidence>
<dbReference type="GO" id="GO:0005524">
    <property type="term" value="F:ATP binding"/>
    <property type="evidence" value="ECO:0007669"/>
    <property type="project" value="InterPro"/>
</dbReference>
<keyword evidence="2" id="KW-0418">Kinase</keyword>
<proteinExistence type="predicted"/>
<protein>
    <submittedName>
        <fullName evidence="2">Uridine kinase</fullName>
    </submittedName>
</protein>
<dbReference type="AlphaFoldDB" id="A0A4R2RS97"/>
<dbReference type="PANTHER" id="PTHR10285">
    <property type="entry name" value="URIDINE KINASE"/>
    <property type="match status" value="1"/>
</dbReference>
<evidence type="ECO:0000313" key="3">
    <source>
        <dbReference type="Proteomes" id="UP000294746"/>
    </source>
</evidence>
<organism evidence="2 3">
    <name type="scientific">Baia soyae</name>
    <dbReference type="NCBI Taxonomy" id="1544746"/>
    <lineage>
        <taxon>Bacteria</taxon>
        <taxon>Bacillati</taxon>
        <taxon>Bacillota</taxon>
        <taxon>Bacilli</taxon>
        <taxon>Bacillales</taxon>
        <taxon>Thermoactinomycetaceae</taxon>
        <taxon>Baia</taxon>
    </lineage>
</organism>
<dbReference type="GO" id="GO:0016301">
    <property type="term" value="F:kinase activity"/>
    <property type="evidence" value="ECO:0007669"/>
    <property type="project" value="UniProtKB-KW"/>
</dbReference>
<reference evidence="2 3" key="1">
    <citation type="submission" date="2019-03" db="EMBL/GenBank/DDBJ databases">
        <title>Genomic Encyclopedia of Type Strains, Phase IV (KMG-IV): sequencing the most valuable type-strain genomes for metagenomic binning, comparative biology and taxonomic classification.</title>
        <authorList>
            <person name="Goeker M."/>
        </authorList>
    </citation>
    <scope>NUCLEOTIDE SEQUENCE [LARGE SCALE GENOMIC DNA]</scope>
    <source>
        <strain evidence="2 3">DSM 46831</strain>
    </source>
</reference>
<keyword evidence="3" id="KW-1185">Reference proteome</keyword>
<dbReference type="InterPro" id="IPR027417">
    <property type="entry name" value="P-loop_NTPase"/>
</dbReference>
<comment type="caution">
    <text evidence="2">The sequence shown here is derived from an EMBL/GenBank/DDBJ whole genome shotgun (WGS) entry which is preliminary data.</text>
</comment>
<sequence length="213" mass="25233">MELLLQQIVDRINTTNNRMIIGISGHGAAGKTTFAHKLISQLERDEVNYINTDPYIVGSNIRKHTRIQYTYQNVEHQDKMTACHPEAHFSTALERDIQMVRAGTDFYTIDAHYQRSERISSTKRVTIVEGMSMAFINLDLFDLKIYFYTDEQTELLRRMDRDVVERGTDLQYLKRSHDERRIQYQRFMHPYSKQFDIIVKNLNTEFRIEKNMG</sequence>
<dbReference type="EMBL" id="SLXV01000021">
    <property type="protein sequence ID" value="TCP67100.1"/>
    <property type="molecule type" value="Genomic_DNA"/>
</dbReference>
<feature type="domain" description="Phosphoribulokinase/uridine kinase" evidence="1">
    <location>
        <begin position="20"/>
        <end position="204"/>
    </location>
</feature>
<dbReference type="InterPro" id="IPR006083">
    <property type="entry name" value="PRK/URK"/>
</dbReference>
<accession>A0A4R2RS97</accession>
<dbReference type="Gene3D" id="3.40.50.300">
    <property type="entry name" value="P-loop containing nucleotide triphosphate hydrolases"/>
    <property type="match status" value="1"/>
</dbReference>
<dbReference type="PRINTS" id="PR00988">
    <property type="entry name" value="URIDINKINASE"/>
</dbReference>
<dbReference type="Proteomes" id="UP000294746">
    <property type="component" value="Unassembled WGS sequence"/>
</dbReference>
<keyword evidence="2" id="KW-0808">Transferase</keyword>
<gene>
    <name evidence="2" type="ORF">EDD57_12141</name>
</gene>
<name>A0A4R2RS97_9BACL</name>